<keyword evidence="6" id="KW-0862">Zinc</keyword>
<evidence type="ECO:0000256" key="1">
    <source>
        <dbReference type="ARBA" id="ARBA00001947"/>
    </source>
</evidence>
<proteinExistence type="inferred from homology"/>
<evidence type="ECO:0000256" key="6">
    <source>
        <dbReference type="ARBA" id="ARBA00022833"/>
    </source>
</evidence>
<evidence type="ECO:0000259" key="9">
    <source>
        <dbReference type="Pfam" id="PF01434"/>
    </source>
</evidence>
<evidence type="ECO:0000313" key="12">
    <source>
        <dbReference type="WBParaSite" id="nRc.2.0.1.t24516-RA"/>
    </source>
</evidence>
<sequence length="139" mass="15282">ALLRPGRFDVEIQVPWPDLKGRIEIFSHYLSKIKTDVDVNAEALAKSTVGFSGAEIENMINQAALKAASDNKPSVDMHYLDMAHDFVRMGPARKALPTDKDTNLNTAYHEAGHALVAYFTKDSVPLHKVTIIPRGQALG</sequence>
<keyword evidence="7" id="KW-0067">ATP-binding</keyword>
<dbReference type="Proteomes" id="UP000887565">
    <property type="component" value="Unplaced"/>
</dbReference>
<protein>
    <submittedName>
        <fullName evidence="12">Uncharacterized protein</fullName>
    </submittedName>
</protein>
<evidence type="ECO:0000256" key="2">
    <source>
        <dbReference type="ARBA" id="ARBA00010044"/>
    </source>
</evidence>
<dbReference type="GO" id="GO:0004222">
    <property type="term" value="F:metalloendopeptidase activity"/>
    <property type="evidence" value="ECO:0007669"/>
    <property type="project" value="InterPro"/>
</dbReference>
<dbReference type="AlphaFoldDB" id="A0A915JG36"/>
<reference evidence="12" key="1">
    <citation type="submission" date="2022-11" db="UniProtKB">
        <authorList>
            <consortium name="WormBaseParasite"/>
        </authorList>
    </citation>
    <scope>IDENTIFICATION</scope>
</reference>
<dbReference type="OMA" id="NLNTAYH"/>
<dbReference type="InterPro" id="IPR050928">
    <property type="entry name" value="ATP-dep_Zn_Metalloprotease"/>
</dbReference>
<dbReference type="Gene3D" id="1.10.8.60">
    <property type="match status" value="1"/>
</dbReference>
<dbReference type="GO" id="GO:0046872">
    <property type="term" value="F:metal ion binding"/>
    <property type="evidence" value="ECO:0007669"/>
    <property type="project" value="UniProtKB-KW"/>
</dbReference>
<dbReference type="PANTHER" id="PTHR43655:SF38">
    <property type="entry name" value="ATP-DEPENDENT ZINC METALLOPROTEASE YME1L"/>
    <property type="match status" value="1"/>
</dbReference>
<dbReference type="GO" id="GO:0034982">
    <property type="term" value="P:mitochondrial protein processing"/>
    <property type="evidence" value="ECO:0007669"/>
    <property type="project" value="TreeGrafter"/>
</dbReference>
<dbReference type="Pfam" id="PF01434">
    <property type="entry name" value="Peptidase_M41"/>
    <property type="match status" value="1"/>
</dbReference>
<dbReference type="Gene3D" id="1.20.58.760">
    <property type="entry name" value="Peptidase M41"/>
    <property type="match status" value="1"/>
</dbReference>
<organism evidence="11 12">
    <name type="scientific">Romanomermis culicivorax</name>
    <name type="common">Nematode worm</name>
    <dbReference type="NCBI Taxonomy" id="13658"/>
    <lineage>
        <taxon>Eukaryota</taxon>
        <taxon>Metazoa</taxon>
        <taxon>Ecdysozoa</taxon>
        <taxon>Nematoda</taxon>
        <taxon>Enoplea</taxon>
        <taxon>Dorylaimia</taxon>
        <taxon>Mermithida</taxon>
        <taxon>Mermithoidea</taxon>
        <taxon>Mermithidae</taxon>
        <taxon>Romanomermis</taxon>
    </lineage>
</organism>
<dbReference type="GO" id="GO:0005524">
    <property type="term" value="F:ATP binding"/>
    <property type="evidence" value="ECO:0007669"/>
    <property type="project" value="UniProtKB-KW"/>
</dbReference>
<keyword evidence="4" id="KW-0479">Metal-binding</keyword>
<comment type="similarity">
    <text evidence="2">In the C-terminal section; belongs to the peptidase M41 family.</text>
</comment>
<dbReference type="SUPFAM" id="SSF52540">
    <property type="entry name" value="P-loop containing nucleoside triphosphate hydrolases"/>
    <property type="match status" value="1"/>
</dbReference>
<dbReference type="SUPFAM" id="SSF140990">
    <property type="entry name" value="FtsH protease domain-like"/>
    <property type="match status" value="1"/>
</dbReference>
<dbReference type="Pfam" id="PF17862">
    <property type="entry name" value="AAA_lid_3"/>
    <property type="match status" value="1"/>
</dbReference>
<dbReference type="InterPro" id="IPR027417">
    <property type="entry name" value="P-loop_NTPase"/>
</dbReference>
<evidence type="ECO:0000256" key="4">
    <source>
        <dbReference type="ARBA" id="ARBA00022723"/>
    </source>
</evidence>
<dbReference type="GO" id="GO:0004176">
    <property type="term" value="F:ATP-dependent peptidase activity"/>
    <property type="evidence" value="ECO:0007669"/>
    <property type="project" value="InterPro"/>
</dbReference>
<comment type="similarity">
    <text evidence="3">In the N-terminal section; belongs to the AAA ATPase family.</text>
</comment>
<dbReference type="GO" id="GO:0005745">
    <property type="term" value="C:m-AAA complex"/>
    <property type="evidence" value="ECO:0007669"/>
    <property type="project" value="TreeGrafter"/>
</dbReference>
<dbReference type="InterPro" id="IPR000642">
    <property type="entry name" value="Peptidase_M41"/>
</dbReference>
<dbReference type="InterPro" id="IPR041569">
    <property type="entry name" value="AAA_lid_3"/>
</dbReference>
<keyword evidence="11" id="KW-1185">Reference proteome</keyword>
<dbReference type="WBParaSite" id="nRc.2.0.1.t24516-RA">
    <property type="protein sequence ID" value="nRc.2.0.1.t24516-RA"/>
    <property type="gene ID" value="nRc.2.0.1.g24516"/>
</dbReference>
<feature type="domain" description="AAA ATPase AAA+ lid" evidence="10">
    <location>
        <begin position="38"/>
        <end position="80"/>
    </location>
</feature>
<comment type="cofactor">
    <cofactor evidence="1">
        <name>Zn(2+)</name>
        <dbReference type="ChEBI" id="CHEBI:29105"/>
    </cofactor>
</comment>
<name>A0A915JG36_ROMCU</name>
<dbReference type="InterPro" id="IPR037219">
    <property type="entry name" value="Peptidase_M41-like"/>
</dbReference>
<keyword evidence="5" id="KW-0547">Nucleotide-binding</keyword>
<keyword evidence="8" id="KW-0645">Protease</keyword>
<evidence type="ECO:0000256" key="8">
    <source>
        <dbReference type="ARBA" id="ARBA00023049"/>
    </source>
</evidence>
<evidence type="ECO:0000313" key="11">
    <source>
        <dbReference type="Proteomes" id="UP000887565"/>
    </source>
</evidence>
<evidence type="ECO:0000256" key="3">
    <source>
        <dbReference type="ARBA" id="ARBA00010550"/>
    </source>
</evidence>
<feature type="domain" description="Peptidase M41" evidence="9">
    <location>
        <begin position="100"/>
        <end position="139"/>
    </location>
</feature>
<evidence type="ECO:0000259" key="10">
    <source>
        <dbReference type="Pfam" id="PF17862"/>
    </source>
</evidence>
<dbReference type="PANTHER" id="PTHR43655">
    <property type="entry name" value="ATP-DEPENDENT PROTEASE"/>
    <property type="match status" value="1"/>
</dbReference>
<keyword evidence="8" id="KW-0482">Metalloprotease</keyword>
<dbReference type="FunFam" id="1.10.8.60:FF:000001">
    <property type="entry name" value="ATP-dependent zinc metalloprotease FtsH"/>
    <property type="match status" value="1"/>
</dbReference>
<evidence type="ECO:0000256" key="7">
    <source>
        <dbReference type="ARBA" id="ARBA00022840"/>
    </source>
</evidence>
<evidence type="ECO:0000256" key="5">
    <source>
        <dbReference type="ARBA" id="ARBA00022741"/>
    </source>
</evidence>
<keyword evidence="8" id="KW-0378">Hydrolase</keyword>
<accession>A0A915JG36</accession>